<dbReference type="OrthoDB" id="8638122at2"/>
<dbReference type="InterPro" id="IPR008920">
    <property type="entry name" value="TF_FadR/GntR_C"/>
</dbReference>
<dbReference type="PANTHER" id="PTHR43537">
    <property type="entry name" value="TRANSCRIPTIONAL REGULATOR, GNTR FAMILY"/>
    <property type="match status" value="1"/>
</dbReference>
<keyword evidence="1" id="KW-0805">Transcription regulation</keyword>
<evidence type="ECO:0000256" key="2">
    <source>
        <dbReference type="ARBA" id="ARBA00023125"/>
    </source>
</evidence>
<dbReference type="InterPro" id="IPR000524">
    <property type="entry name" value="Tscrpt_reg_HTH_GntR"/>
</dbReference>
<dbReference type="Gene3D" id="1.20.120.530">
    <property type="entry name" value="GntR ligand-binding domain-like"/>
    <property type="match status" value="1"/>
</dbReference>
<dbReference type="Pfam" id="PF07729">
    <property type="entry name" value="FCD"/>
    <property type="match status" value="1"/>
</dbReference>
<dbReference type="InterPro" id="IPR036390">
    <property type="entry name" value="WH_DNA-bd_sf"/>
</dbReference>
<organism evidence="5 6">
    <name type="scientific">Pannonibacter indicus</name>
    <dbReference type="NCBI Taxonomy" id="466044"/>
    <lineage>
        <taxon>Bacteria</taxon>
        <taxon>Pseudomonadati</taxon>
        <taxon>Pseudomonadota</taxon>
        <taxon>Alphaproteobacteria</taxon>
        <taxon>Hyphomicrobiales</taxon>
        <taxon>Stappiaceae</taxon>
        <taxon>Pannonibacter</taxon>
    </lineage>
</organism>
<evidence type="ECO:0000256" key="1">
    <source>
        <dbReference type="ARBA" id="ARBA00023015"/>
    </source>
</evidence>
<protein>
    <submittedName>
        <fullName evidence="5">DNA-binding transcriptional regulator, GntR family</fullName>
    </submittedName>
</protein>
<feature type="domain" description="HTH gntR-type" evidence="4">
    <location>
        <begin position="1"/>
        <end position="68"/>
    </location>
</feature>
<dbReference type="InterPro" id="IPR011711">
    <property type="entry name" value="GntR_C"/>
</dbReference>
<dbReference type="Pfam" id="PF00392">
    <property type="entry name" value="GntR"/>
    <property type="match status" value="1"/>
</dbReference>
<dbReference type="RefSeq" id="WP_055454964.1">
    <property type="nucleotide sequence ID" value="NZ_CYHE01000003.1"/>
</dbReference>
<dbReference type="InterPro" id="IPR036388">
    <property type="entry name" value="WH-like_DNA-bd_sf"/>
</dbReference>
<evidence type="ECO:0000259" key="4">
    <source>
        <dbReference type="PROSITE" id="PS50949"/>
    </source>
</evidence>
<dbReference type="GO" id="GO:0003700">
    <property type="term" value="F:DNA-binding transcription factor activity"/>
    <property type="evidence" value="ECO:0007669"/>
    <property type="project" value="InterPro"/>
</dbReference>
<keyword evidence="6" id="KW-1185">Reference proteome</keyword>
<dbReference type="PROSITE" id="PS50949">
    <property type="entry name" value="HTH_GNTR"/>
    <property type="match status" value="1"/>
</dbReference>
<keyword evidence="2 5" id="KW-0238">DNA-binding</keyword>
<proteinExistence type="predicted"/>
<sequence length="232" mass="26163">MPKTEDAYNALRSAILECTLPPDAPLTVSLLKERFGFGWTPLREALSRLEAERLVVLMPNRGYRVCGVSAESLRDLQDARLAIEPRLFIRSIAEGGEDWEGRVVAAHHQLASTPVPVPHAARDAIHLWERRHDAFHAALLSGTQAPWLQLFASQVNDQLRRHQRHMLSSPEVRARMDDDPQGRLRETYEKTLGLGPHTELMQAALDRDADRASRLLTDHIGFSLAVFEALWS</sequence>
<dbReference type="SMART" id="SM00895">
    <property type="entry name" value="FCD"/>
    <property type="match status" value="1"/>
</dbReference>
<dbReference type="SUPFAM" id="SSF48008">
    <property type="entry name" value="GntR ligand-binding domain-like"/>
    <property type="match status" value="1"/>
</dbReference>
<dbReference type="SMART" id="SM00345">
    <property type="entry name" value="HTH_GNTR"/>
    <property type="match status" value="1"/>
</dbReference>
<dbReference type="AlphaFoldDB" id="A0A0K6HU65"/>
<name>A0A0K6HU65_9HYPH</name>
<reference evidence="6" key="1">
    <citation type="submission" date="2015-08" db="EMBL/GenBank/DDBJ databases">
        <authorList>
            <person name="Varghese N."/>
        </authorList>
    </citation>
    <scope>NUCLEOTIDE SEQUENCE [LARGE SCALE GENOMIC DNA]</scope>
    <source>
        <strain evidence="6">DSM 23407</strain>
    </source>
</reference>
<accession>A0A0K6HU65</accession>
<dbReference type="SUPFAM" id="SSF46785">
    <property type="entry name" value="Winged helix' DNA-binding domain"/>
    <property type="match status" value="1"/>
</dbReference>
<evidence type="ECO:0000313" key="6">
    <source>
        <dbReference type="Proteomes" id="UP000183900"/>
    </source>
</evidence>
<dbReference type="PANTHER" id="PTHR43537:SF20">
    <property type="entry name" value="HTH-TYPE TRANSCRIPTIONAL REPRESSOR GLAR"/>
    <property type="match status" value="1"/>
</dbReference>
<evidence type="ECO:0000256" key="3">
    <source>
        <dbReference type="ARBA" id="ARBA00023163"/>
    </source>
</evidence>
<gene>
    <name evidence="5" type="ORF">Ga0061067_103130</name>
</gene>
<dbReference type="GO" id="GO:0003677">
    <property type="term" value="F:DNA binding"/>
    <property type="evidence" value="ECO:0007669"/>
    <property type="project" value="UniProtKB-KW"/>
</dbReference>
<dbReference type="EMBL" id="CYHE01000003">
    <property type="protein sequence ID" value="CUA94313.1"/>
    <property type="molecule type" value="Genomic_DNA"/>
</dbReference>
<dbReference type="Gene3D" id="1.10.10.10">
    <property type="entry name" value="Winged helix-like DNA-binding domain superfamily/Winged helix DNA-binding domain"/>
    <property type="match status" value="1"/>
</dbReference>
<evidence type="ECO:0000313" key="5">
    <source>
        <dbReference type="EMBL" id="CUA94313.1"/>
    </source>
</evidence>
<keyword evidence="3" id="KW-0804">Transcription</keyword>
<dbReference type="Proteomes" id="UP000183900">
    <property type="component" value="Unassembled WGS sequence"/>
</dbReference>